<evidence type="ECO:0000313" key="4">
    <source>
        <dbReference type="EMBL" id="PWA62471.1"/>
    </source>
</evidence>
<dbReference type="PANTHER" id="PTHR31301:SF186">
    <property type="entry name" value="OS09G0364100 PROTEIN"/>
    <property type="match status" value="1"/>
</dbReference>
<feature type="compositionally biased region" description="Low complexity" evidence="2">
    <location>
        <begin position="1"/>
        <end position="20"/>
    </location>
</feature>
<name>A0A2U1MMI5_ARTAN</name>
<dbReference type="OrthoDB" id="1893065at2759"/>
<proteinExistence type="inferred from homology"/>
<gene>
    <name evidence="4" type="ORF">CTI12_AA361390</name>
</gene>
<comment type="similarity">
    <text evidence="1">Belongs to the LOB domain-containing protein family.</text>
</comment>
<feature type="region of interest" description="Disordered" evidence="2">
    <location>
        <begin position="1"/>
        <end position="21"/>
    </location>
</feature>
<evidence type="ECO:0000259" key="3">
    <source>
        <dbReference type="PROSITE" id="PS50891"/>
    </source>
</evidence>
<feature type="domain" description="LOB" evidence="3">
    <location>
        <begin position="28"/>
        <end position="133"/>
    </location>
</feature>
<evidence type="ECO:0000256" key="1">
    <source>
        <dbReference type="ARBA" id="ARBA00005474"/>
    </source>
</evidence>
<evidence type="ECO:0000256" key="2">
    <source>
        <dbReference type="SAM" id="MobiDB-lite"/>
    </source>
</evidence>
<dbReference type="Pfam" id="PF03195">
    <property type="entry name" value="LOB"/>
    <property type="match status" value="2"/>
</dbReference>
<keyword evidence="5" id="KW-1185">Reference proteome</keyword>
<dbReference type="STRING" id="35608.A0A2U1MMI5"/>
<dbReference type="EMBL" id="PKPP01004864">
    <property type="protein sequence ID" value="PWA62471.1"/>
    <property type="molecule type" value="Genomic_DNA"/>
</dbReference>
<reference evidence="4 5" key="1">
    <citation type="journal article" date="2018" name="Mol. Plant">
        <title>The genome of Artemisia annua provides insight into the evolution of Asteraceae family and artemisinin biosynthesis.</title>
        <authorList>
            <person name="Shen Q."/>
            <person name="Zhang L."/>
            <person name="Liao Z."/>
            <person name="Wang S."/>
            <person name="Yan T."/>
            <person name="Shi P."/>
            <person name="Liu M."/>
            <person name="Fu X."/>
            <person name="Pan Q."/>
            <person name="Wang Y."/>
            <person name="Lv Z."/>
            <person name="Lu X."/>
            <person name="Zhang F."/>
            <person name="Jiang W."/>
            <person name="Ma Y."/>
            <person name="Chen M."/>
            <person name="Hao X."/>
            <person name="Li L."/>
            <person name="Tang Y."/>
            <person name="Lv G."/>
            <person name="Zhou Y."/>
            <person name="Sun X."/>
            <person name="Brodelius P.E."/>
            <person name="Rose J.K.C."/>
            <person name="Tang K."/>
        </authorList>
    </citation>
    <scope>NUCLEOTIDE SEQUENCE [LARGE SCALE GENOMIC DNA]</scope>
    <source>
        <strain evidence="5">cv. Huhao1</strain>
        <tissue evidence="4">Leaf</tissue>
    </source>
</reference>
<accession>A0A2U1MMI5</accession>
<dbReference type="PANTHER" id="PTHR31301">
    <property type="entry name" value="LOB DOMAIN-CONTAINING PROTEIN 4-RELATED"/>
    <property type="match status" value="1"/>
</dbReference>
<feature type="domain" description="LOB" evidence="3">
    <location>
        <begin position="152"/>
        <end position="254"/>
    </location>
</feature>
<organism evidence="4 5">
    <name type="scientific">Artemisia annua</name>
    <name type="common">Sweet wormwood</name>
    <dbReference type="NCBI Taxonomy" id="35608"/>
    <lineage>
        <taxon>Eukaryota</taxon>
        <taxon>Viridiplantae</taxon>
        <taxon>Streptophyta</taxon>
        <taxon>Embryophyta</taxon>
        <taxon>Tracheophyta</taxon>
        <taxon>Spermatophyta</taxon>
        <taxon>Magnoliopsida</taxon>
        <taxon>eudicotyledons</taxon>
        <taxon>Gunneridae</taxon>
        <taxon>Pentapetalae</taxon>
        <taxon>asterids</taxon>
        <taxon>campanulids</taxon>
        <taxon>Asterales</taxon>
        <taxon>Asteraceae</taxon>
        <taxon>Asteroideae</taxon>
        <taxon>Anthemideae</taxon>
        <taxon>Artemisiinae</taxon>
        <taxon>Artemisia</taxon>
    </lineage>
</organism>
<dbReference type="PROSITE" id="PS50891">
    <property type="entry name" value="LOB"/>
    <property type="match status" value="2"/>
</dbReference>
<comment type="caution">
    <text evidence="4">The sequence shown here is derived from an EMBL/GenBank/DDBJ whole genome shotgun (WGS) entry which is preliminary data.</text>
</comment>
<sequence length="399" mass="44618">MSTQNNHPKNPNDNNNNQPPSRKCSSNPACAACSFHNTSCPPGCILAPYFPQAQDNIQIQVQNVHALFGFHNIRKILTNIDDETRRDDAMTSLMYEADARGRDPIGGCHRIVCALQGQYASARHELEFVTQLNALCKGMYGSAEQKQDIVNDQFKACRHLRRKCGPDCIFAPYFPLSQKEQFQNAHKLFGVSFIKRTMERINGREHRDDAMASIKYEADARARDPVGGCCRIVLELDQQLREAEDELKFVKQLLAFYKPVDAGVLVNGSEFVAAVFWQCRCCWSISAVPALVGLCASVLFSAPDAGVLVNGSEFVAAVFWQCRCCWSISAVPALVGLCASSKCTEGQEFIKLLLSVKQHKRDPTHKSHVLTSTECRLIPAKVHMTKRKKMMDQHLTKVH</sequence>
<protein>
    <recommendedName>
        <fullName evidence="3">LOB domain-containing protein</fullName>
    </recommendedName>
</protein>
<dbReference type="Proteomes" id="UP000245207">
    <property type="component" value="Unassembled WGS sequence"/>
</dbReference>
<evidence type="ECO:0000313" key="5">
    <source>
        <dbReference type="Proteomes" id="UP000245207"/>
    </source>
</evidence>
<dbReference type="AlphaFoldDB" id="A0A2U1MMI5"/>
<dbReference type="InterPro" id="IPR004883">
    <property type="entry name" value="LOB"/>
</dbReference>